<accession>A0AAE9D254</accession>
<organism evidence="5 6">
    <name type="scientific">Caenorhabditis briggsae</name>
    <dbReference type="NCBI Taxonomy" id="6238"/>
    <lineage>
        <taxon>Eukaryota</taxon>
        <taxon>Metazoa</taxon>
        <taxon>Ecdysozoa</taxon>
        <taxon>Nematoda</taxon>
        <taxon>Chromadorea</taxon>
        <taxon>Rhabditida</taxon>
        <taxon>Rhabditina</taxon>
        <taxon>Rhabditomorpha</taxon>
        <taxon>Rhabditoidea</taxon>
        <taxon>Rhabditidae</taxon>
        <taxon>Peloderinae</taxon>
        <taxon>Caenorhabditis</taxon>
    </lineage>
</organism>
<dbReference type="AlphaFoldDB" id="A0AAE9D254"/>
<protein>
    <recommendedName>
        <fullName evidence="4">CUB domain-containing protein</fullName>
    </recommendedName>
</protein>
<dbReference type="InterPro" id="IPR000859">
    <property type="entry name" value="CUB_dom"/>
</dbReference>
<dbReference type="EMBL" id="CP090895">
    <property type="protein sequence ID" value="ULT92026.1"/>
    <property type="molecule type" value="Genomic_DNA"/>
</dbReference>
<dbReference type="Pfam" id="PF24511">
    <property type="entry name" value="DUF7591"/>
    <property type="match status" value="1"/>
</dbReference>
<comment type="caution">
    <text evidence="2">Lacks conserved residue(s) required for the propagation of feature annotation.</text>
</comment>
<sequence>MVTIPLILLSLLCISAIVPDCKNGKIVFDSTSPKPWYPANFSVPGPVFPANFNCEFQIKVPQGWYARVELSLISPDNSQSSAVIFDQLDRSETNLCGSITLDATNGPAALQIYNKDGVDVISDLSGSGQLEVYIGTASQNKTNLVATYHAGETSSSLPQKVFGYFKTFLLTDGNATITFDDTYTREEMYGSVGSTGFISSDNYGTYTLQNCYATLLSYPFKSTVKFRWSVSYIDLVGDSWLQVYGDQIINNERSTYVKDYNASNPPQLNSYDEFIGTSMPANFGDRGLWSKGMLIRYEVEKSSNCIFMFLSFVFVLIVNFDC</sequence>
<evidence type="ECO:0000256" key="2">
    <source>
        <dbReference type="PROSITE-ProRule" id="PRU00059"/>
    </source>
</evidence>
<gene>
    <name evidence="5" type="ORF">L3Y34_009612</name>
</gene>
<proteinExistence type="predicted"/>
<evidence type="ECO:0000313" key="6">
    <source>
        <dbReference type="Proteomes" id="UP000827892"/>
    </source>
</evidence>
<dbReference type="PROSITE" id="PS01180">
    <property type="entry name" value="CUB"/>
    <property type="match status" value="1"/>
</dbReference>
<evidence type="ECO:0000256" key="1">
    <source>
        <dbReference type="ARBA" id="ARBA00023157"/>
    </source>
</evidence>
<dbReference type="Proteomes" id="UP000827892">
    <property type="component" value="Chromosome V"/>
</dbReference>
<name>A0AAE9D254_CAEBR</name>
<reference evidence="5 6" key="1">
    <citation type="submission" date="2022-02" db="EMBL/GenBank/DDBJ databases">
        <title>Chromosome-level reference genomes for two strains of Caenorhabditis briggsae: an improved platform for comparative genomics.</title>
        <authorList>
            <person name="Stevens L."/>
            <person name="Andersen E.C."/>
        </authorList>
    </citation>
    <scope>NUCLEOTIDE SEQUENCE [LARGE SCALE GENOMIC DNA]</scope>
    <source>
        <strain evidence="5">QX1410_ONT</strain>
        <tissue evidence="5">Whole-organism</tissue>
    </source>
</reference>
<feature type="chain" id="PRO_5042288339" description="CUB domain-containing protein" evidence="3">
    <location>
        <begin position="17"/>
        <end position="322"/>
    </location>
</feature>
<feature type="domain" description="CUB" evidence="4">
    <location>
        <begin position="13"/>
        <end position="171"/>
    </location>
</feature>
<keyword evidence="3" id="KW-0732">Signal</keyword>
<evidence type="ECO:0000259" key="4">
    <source>
        <dbReference type="PROSITE" id="PS01180"/>
    </source>
</evidence>
<keyword evidence="1" id="KW-1015">Disulfide bond</keyword>
<feature type="signal peptide" evidence="3">
    <location>
        <begin position="1"/>
        <end position="16"/>
    </location>
</feature>
<dbReference type="InterPro" id="IPR056013">
    <property type="entry name" value="DUF7591"/>
</dbReference>
<evidence type="ECO:0000256" key="3">
    <source>
        <dbReference type="SAM" id="SignalP"/>
    </source>
</evidence>
<dbReference type="PANTHER" id="PTHR47407">
    <property type="entry name" value="PROTEIN CBG15905-RELATED"/>
    <property type="match status" value="1"/>
</dbReference>
<dbReference type="PANTHER" id="PTHR47407:SF2">
    <property type="entry name" value="CUB-LIKE DOMAIN-CONTAINING PROTEIN-RELATED"/>
    <property type="match status" value="1"/>
</dbReference>
<evidence type="ECO:0000313" key="5">
    <source>
        <dbReference type="EMBL" id="ULT92026.1"/>
    </source>
</evidence>